<dbReference type="RefSeq" id="WP_390277449.1">
    <property type="nucleotide sequence ID" value="NZ_JBHUDK010000008.1"/>
</dbReference>
<dbReference type="EMBL" id="JBHUDK010000008">
    <property type="protein sequence ID" value="MFD1599349.1"/>
    <property type="molecule type" value="Genomic_DNA"/>
</dbReference>
<keyword evidence="2" id="KW-1185">Reference proteome</keyword>
<proteinExistence type="predicted"/>
<evidence type="ECO:0000313" key="2">
    <source>
        <dbReference type="Proteomes" id="UP001597085"/>
    </source>
</evidence>
<dbReference type="AlphaFoldDB" id="A0ABD6CNC0"/>
<gene>
    <name evidence="1" type="ORF">ACFSBX_10325</name>
</gene>
<dbReference type="Proteomes" id="UP001597085">
    <property type="component" value="Unassembled WGS sequence"/>
</dbReference>
<sequence>MSPDRDYAGRVDIVDEDRRWTYGVTADGSVRLLDAFDDGTAIEEPDDPEYVDDVFLTLDLPGGRR</sequence>
<protein>
    <submittedName>
        <fullName evidence="1">Uncharacterized protein</fullName>
    </submittedName>
</protein>
<comment type="caution">
    <text evidence="1">The sequence shown here is derived from an EMBL/GenBank/DDBJ whole genome shotgun (WGS) entry which is preliminary data.</text>
</comment>
<evidence type="ECO:0000313" key="1">
    <source>
        <dbReference type="EMBL" id="MFD1599349.1"/>
    </source>
</evidence>
<reference evidence="1 2" key="1">
    <citation type="journal article" date="2019" name="Int. J. Syst. Evol. Microbiol.">
        <title>The Global Catalogue of Microorganisms (GCM) 10K type strain sequencing project: providing services to taxonomists for standard genome sequencing and annotation.</title>
        <authorList>
            <consortium name="The Broad Institute Genomics Platform"/>
            <consortium name="The Broad Institute Genome Sequencing Center for Infectious Disease"/>
            <person name="Wu L."/>
            <person name="Ma J."/>
        </authorList>
    </citation>
    <scope>NUCLEOTIDE SEQUENCE [LARGE SCALE GENOMIC DNA]</scope>
    <source>
        <strain evidence="1 2">CGMCC 1.12121</strain>
    </source>
</reference>
<name>A0ABD6CNC0_9EURY</name>
<organism evidence="1 2">
    <name type="scientific">Halobellus rarus</name>
    <dbReference type="NCBI Taxonomy" id="1126237"/>
    <lineage>
        <taxon>Archaea</taxon>
        <taxon>Methanobacteriati</taxon>
        <taxon>Methanobacteriota</taxon>
        <taxon>Stenosarchaea group</taxon>
        <taxon>Halobacteria</taxon>
        <taxon>Halobacteriales</taxon>
        <taxon>Haloferacaceae</taxon>
        <taxon>Halobellus</taxon>
    </lineage>
</organism>
<accession>A0ABD6CNC0</accession>